<dbReference type="PANTHER" id="PTHR14209">
    <property type="entry name" value="ISOAMYL ACETATE-HYDROLYZING ESTERASE 1"/>
    <property type="match status" value="1"/>
</dbReference>
<evidence type="ECO:0000313" key="3">
    <source>
        <dbReference type="EMBL" id="KAL3691287.1"/>
    </source>
</evidence>
<evidence type="ECO:0008006" key="5">
    <source>
        <dbReference type="Google" id="ProtNLM"/>
    </source>
</evidence>
<dbReference type="AlphaFoldDB" id="A0ABD3HLM0"/>
<dbReference type="CDD" id="cd01838">
    <property type="entry name" value="Isoamyl_acetate_hydrolase_like"/>
    <property type="match status" value="1"/>
</dbReference>
<dbReference type="PANTHER" id="PTHR14209:SF19">
    <property type="entry name" value="ISOAMYL ACETATE-HYDROLYZING ESTERASE 1 HOMOLOG"/>
    <property type="match status" value="1"/>
</dbReference>
<dbReference type="FunFam" id="3.40.50.1110:FF:000002">
    <property type="entry name" value="isoamyl acetate-hydrolyzing esterase 1 homolog"/>
    <property type="match status" value="1"/>
</dbReference>
<evidence type="ECO:0000313" key="4">
    <source>
        <dbReference type="Proteomes" id="UP001633002"/>
    </source>
</evidence>
<dbReference type="InterPro" id="IPR001087">
    <property type="entry name" value="GDSL"/>
</dbReference>
<dbReference type="SUPFAM" id="SSF52266">
    <property type="entry name" value="SGNH hydrolase"/>
    <property type="match status" value="1"/>
</dbReference>
<dbReference type="GO" id="GO:0016787">
    <property type="term" value="F:hydrolase activity"/>
    <property type="evidence" value="ECO:0007669"/>
    <property type="project" value="UniProtKB-KW"/>
</dbReference>
<name>A0ABD3HLM0_9MARC</name>
<keyword evidence="2" id="KW-0378">Hydrolase</keyword>
<comment type="caution">
    <text evidence="3">The sequence shown here is derived from an EMBL/GenBank/DDBJ whole genome shotgun (WGS) entry which is preliminary data.</text>
</comment>
<evidence type="ECO:0000256" key="2">
    <source>
        <dbReference type="ARBA" id="ARBA00022801"/>
    </source>
</evidence>
<reference evidence="3 4" key="1">
    <citation type="submission" date="2024-09" db="EMBL/GenBank/DDBJ databases">
        <title>Chromosome-scale assembly of Riccia sorocarpa.</title>
        <authorList>
            <person name="Paukszto L."/>
        </authorList>
    </citation>
    <scope>NUCLEOTIDE SEQUENCE [LARGE SCALE GENOMIC DNA]</scope>
    <source>
        <strain evidence="3">LP-2024</strain>
        <tissue evidence="3">Aerial parts of the thallus</tissue>
    </source>
</reference>
<dbReference type="InterPro" id="IPR045136">
    <property type="entry name" value="Iah1-like"/>
</dbReference>
<sequence length="301" mass="33816">MSFAGSKPKLIVYFTAAEGTLAANTGRANSGIDSSGRGFHLQGLVTFRKEMAVTFAERPQFVLFGDSITQRSFDISGFGASLANRYCRKADVVLRGYSGYNTRWATFMLDRLFPVDSSKPPLLVTVFFGANDAAFPDRGKRAQHVPLPEYKDNLRKIVAHLKKANVKHIVLISPPPIDEEGRVVYARATYGEEANELPERTNQQTGLYAEAAESVARETGVIPLNLWSILQKTTGWQKFLVDGLHLSHEGNQEVFRNLLNILDEPSLKPSLNWESFPWDYPEWDYIDYQDPAKSLQPELEN</sequence>
<dbReference type="Pfam" id="PF00657">
    <property type="entry name" value="Lipase_GDSL"/>
    <property type="match status" value="1"/>
</dbReference>
<comment type="similarity">
    <text evidence="1">Belongs to the 'GDSL' lipolytic enzyme family.</text>
</comment>
<dbReference type="EMBL" id="JBJQOH010000003">
    <property type="protein sequence ID" value="KAL3691287.1"/>
    <property type="molecule type" value="Genomic_DNA"/>
</dbReference>
<protein>
    <recommendedName>
        <fullName evidence="5">SGNH hydrolase-type esterase domain-containing protein</fullName>
    </recommendedName>
</protein>
<dbReference type="Gene3D" id="3.40.50.1110">
    <property type="entry name" value="SGNH hydrolase"/>
    <property type="match status" value="1"/>
</dbReference>
<dbReference type="Proteomes" id="UP001633002">
    <property type="component" value="Unassembled WGS sequence"/>
</dbReference>
<accession>A0ABD3HLM0</accession>
<dbReference type="InterPro" id="IPR036514">
    <property type="entry name" value="SGNH_hydro_sf"/>
</dbReference>
<keyword evidence="4" id="KW-1185">Reference proteome</keyword>
<organism evidence="3 4">
    <name type="scientific">Riccia sorocarpa</name>
    <dbReference type="NCBI Taxonomy" id="122646"/>
    <lineage>
        <taxon>Eukaryota</taxon>
        <taxon>Viridiplantae</taxon>
        <taxon>Streptophyta</taxon>
        <taxon>Embryophyta</taxon>
        <taxon>Marchantiophyta</taxon>
        <taxon>Marchantiopsida</taxon>
        <taxon>Marchantiidae</taxon>
        <taxon>Marchantiales</taxon>
        <taxon>Ricciaceae</taxon>
        <taxon>Riccia</taxon>
    </lineage>
</organism>
<evidence type="ECO:0000256" key="1">
    <source>
        <dbReference type="ARBA" id="ARBA00008668"/>
    </source>
</evidence>
<gene>
    <name evidence="3" type="ORF">R1sor_004938</name>
</gene>
<proteinExistence type="inferred from homology"/>